<keyword evidence="1" id="KW-0472">Membrane</keyword>
<dbReference type="Proteomes" id="UP000824074">
    <property type="component" value="Unassembled WGS sequence"/>
</dbReference>
<feature type="transmembrane region" description="Helical" evidence="1">
    <location>
        <begin position="627"/>
        <end position="646"/>
    </location>
</feature>
<protein>
    <submittedName>
        <fullName evidence="2">Uncharacterized protein</fullName>
    </submittedName>
</protein>
<evidence type="ECO:0000313" key="3">
    <source>
        <dbReference type="Proteomes" id="UP000824074"/>
    </source>
</evidence>
<feature type="transmembrane region" description="Helical" evidence="1">
    <location>
        <begin position="658"/>
        <end position="677"/>
    </location>
</feature>
<gene>
    <name evidence="2" type="ORF">IAB68_02805</name>
</gene>
<dbReference type="EMBL" id="DVMT01000028">
    <property type="protein sequence ID" value="HIU40216.1"/>
    <property type="molecule type" value="Genomic_DNA"/>
</dbReference>
<proteinExistence type="predicted"/>
<organism evidence="2 3">
    <name type="scientific">Candidatus Aphodocola excrementigallinarum</name>
    <dbReference type="NCBI Taxonomy" id="2840670"/>
    <lineage>
        <taxon>Bacteria</taxon>
        <taxon>Bacillati</taxon>
        <taxon>Bacillota</taxon>
        <taxon>Bacilli</taxon>
        <taxon>Candidatus Aphodocola</taxon>
    </lineage>
</organism>
<keyword evidence="1" id="KW-0812">Transmembrane</keyword>
<evidence type="ECO:0000313" key="2">
    <source>
        <dbReference type="EMBL" id="HIU40216.1"/>
    </source>
</evidence>
<evidence type="ECO:0000256" key="1">
    <source>
        <dbReference type="SAM" id="Phobius"/>
    </source>
</evidence>
<reference evidence="2" key="2">
    <citation type="journal article" date="2021" name="PeerJ">
        <title>Extensive microbial diversity within the chicken gut microbiome revealed by metagenomics and culture.</title>
        <authorList>
            <person name="Gilroy R."/>
            <person name="Ravi A."/>
            <person name="Getino M."/>
            <person name="Pursley I."/>
            <person name="Horton D.L."/>
            <person name="Alikhan N.F."/>
            <person name="Baker D."/>
            <person name="Gharbi K."/>
            <person name="Hall N."/>
            <person name="Watson M."/>
            <person name="Adriaenssens E.M."/>
            <person name="Foster-Nyarko E."/>
            <person name="Jarju S."/>
            <person name="Secka A."/>
            <person name="Antonio M."/>
            <person name="Oren A."/>
            <person name="Chaudhuri R.R."/>
            <person name="La Ragione R."/>
            <person name="Hildebrand F."/>
            <person name="Pallen M.J."/>
        </authorList>
    </citation>
    <scope>NUCLEOTIDE SEQUENCE</scope>
    <source>
        <strain evidence="2">CHK193-30670</strain>
    </source>
</reference>
<dbReference type="AlphaFoldDB" id="A0A9D1IP82"/>
<reference evidence="2" key="1">
    <citation type="submission" date="2020-10" db="EMBL/GenBank/DDBJ databases">
        <authorList>
            <person name="Gilroy R."/>
        </authorList>
    </citation>
    <scope>NUCLEOTIDE SEQUENCE</scope>
    <source>
        <strain evidence="2">CHK193-30670</strain>
    </source>
</reference>
<sequence length="723" mass="84329">MIFSNKNNKLLNVFDNIDSDDCKSKINILIVLLLKYVDLINYKPKMVNNKEYKKTLIQNKEAVMLYLRLSLDVLCDHNINEKILDNENLDYICDLKGNLDLKSLKGKKLLLQQIRNSFAHKSGKIIFFVEDGIKKVRFDNKSWFSIKVNVSDINKLFEKIEVLNENNKAQKLISSAISFVDKNEFSKIKGDSSIIILLNLLMCYNKESIFDVFMQTQTSFIDASKFEINSTENLSQFIDKAKKIFFERYNITFHSEKDRLSYNNEWKTLLGDYSSSIFSQLNNTYNIENMPYDIYTCKHIPVPIFLKYLRDANSHGRIKITDDYFIFYNQEKGSNSKPYFFIKIQKQDLVEFLNKDYFVESLITSINEHRSEFSKEFYLLEKSESANSIANYIDIYRNRMKSMSEIDVIEYMYKNNKFSSYLMEFPDQVKDFIDYRLNDGTLLLSRIISFESMKINEFQKKLDSNYISEFMSRCLNKGQKLYSNYIENGNDNFFKTLYSFERNLDTFEPNIIISEFNELSKDDSKIIFEGADEMKEEFEEGNAYLDISEESARILVELGMQTSKRREIDKIMLAIGLRKDKRADMNSTVKEKRYTIKNIQKHGSLAHVYLNTSKENLKLFIKKNRTVSIAICVALAVKLLNLGVAICGNKLGFNIFSLSPEILLVSLSSALALNFSLRFAARTKTKLDNEILKQSKRVEMYSDDDIGGEQLATRNNGSNNIRK</sequence>
<keyword evidence="1" id="KW-1133">Transmembrane helix</keyword>
<name>A0A9D1IP82_9FIRM</name>
<comment type="caution">
    <text evidence="2">The sequence shown here is derived from an EMBL/GenBank/DDBJ whole genome shotgun (WGS) entry which is preliminary data.</text>
</comment>
<accession>A0A9D1IP82</accession>